<accession>A0A0A8VHF3</accession>
<name>A0A0A8VHF3_YERRU</name>
<sequence>MFASLLRYIALLFVTLCGNCAKKQIGFMIVWDIGKLTEKQSMAG</sequence>
<gene>
    <name evidence="1" type="ORF">CSF007_8250</name>
</gene>
<dbReference type="EMBL" id="LN681231">
    <property type="protein sequence ID" value="CEK27404.1"/>
    <property type="molecule type" value="Genomic_DNA"/>
</dbReference>
<organism evidence="1">
    <name type="scientific">Yersinia ruckeri</name>
    <dbReference type="NCBI Taxonomy" id="29486"/>
    <lineage>
        <taxon>Bacteria</taxon>
        <taxon>Pseudomonadati</taxon>
        <taxon>Pseudomonadota</taxon>
        <taxon>Gammaproteobacteria</taxon>
        <taxon>Enterobacterales</taxon>
        <taxon>Yersiniaceae</taxon>
        <taxon>Yersinia</taxon>
    </lineage>
</organism>
<protein>
    <submittedName>
        <fullName evidence="1">Uncharacterized protein</fullName>
    </submittedName>
</protein>
<reference evidence="1" key="1">
    <citation type="journal article" date="2015" name="Genome Announc.">
        <title>Complete Genome Sequence of Yersinia ruckeri Strain CSF007-82, Etiologic Agent of Red Mouth Disease in Salmonid Fish.</title>
        <authorList>
            <person name="Nelson M.C."/>
            <person name="LaPatra S.E."/>
            <person name="Welch T.J."/>
            <person name="Graf J."/>
        </authorList>
    </citation>
    <scope>NUCLEOTIDE SEQUENCE</scope>
    <source>
        <strain evidence="1">CSF007-82</strain>
    </source>
</reference>
<dbReference type="AlphaFoldDB" id="A0A0A8VHF3"/>
<evidence type="ECO:0000313" key="1">
    <source>
        <dbReference type="EMBL" id="CEK27404.1"/>
    </source>
</evidence>
<proteinExistence type="predicted"/>